<proteinExistence type="predicted"/>
<accession>A0A061RCW8</accession>
<evidence type="ECO:0000256" key="1">
    <source>
        <dbReference type="SAM" id="MobiDB-lite"/>
    </source>
</evidence>
<name>A0A061RCW8_9CHLO</name>
<feature type="region of interest" description="Disordered" evidence="1">
    <location>
        <begin position="1"/>
        <end position="100"/>
    </location>
</feature>
<organism evidence="2">
    <name type="scientific">Tetraselmis sp. GSL018</name>
    <dbReference type="NCBI Taxonomy" id="582737"/>
    <lineage>
        <taxon>Eukaryota</taxon>
        <taxon>Viridiplantae</taxon>
        <taxon>Chlorophyta</taxon>
        <taxon>core chlorophytes</taxon>
        <taxon>Chlorodendrophyceae</taxon>
        <taxon>Chlorodendrales</taxon>
        <taxon>Chlorodendraceae</taxon>
        <taxon>Tetraselmis</taxon>
    </lineage>
</organism>
<feature type="non-terminal residue" evidence="2">
    <location>
        <position position="1"/>
    </location>
</feature>
<gene>
    <name evidence="2" type="ORF">TSPGSL018_8944</name>
</gene>
<dbReference type="EMBL" id="GBEZ01018046">
    <property type="protein sequence ID" value="JAC68351.1"/>
    <property type="molecule type" value="Transcribed_RNA"/>
</dbReference>
<protein>
    <submittedName>
        <fullName evidence="2">Uncharacterized protein</fullName>
    </submittedName>
</protein>
<feature type="non-terminal residue" evidence="2">
    <location>
        <position position="100"/>
    </location>
</feature>
<reference evidence="2" key="1">
    <citation type="submission" date="2014-05" db="EMBL/GenBank/DDBJ databases">
        <title>The transcriptome of the halophilic microalga Tetraselmis sp. GSL018 isolated from the Great Salt Lake, Utah.</title>
        <authorList>
            <person name="Jinkerson R.E."/>
            <person name="D'Adamo S."/>
            <person name="Posewitz M.C."/>
        </authorList>
    </citation>
    <scope>NUCLEOTIDE SEQUENCE</scope>
    <source>
        <strain evidence="2">GSL018</strain>
    </source>
</reference>
<sequence length="100" mass="10705">IAGPTAENPRAKHQNLSPPSTPAMLEPRSECLETGRPTPPSSLDPVSGKQMHRTRSPLTPPARVSTALFPALFPIPGPSPSQERNRPSSWIGGLPPTLRK</sequence>
<evidence type="ECO:0000313" key="2">
    <source>
        <dbReference type="EMBL" id="JAC68351.1"/>
    </source>
</evidence>
<dbReference type="AlphaFoldDB" id="A0A061RCW8"/>